<accession>A0A4S2MME4</accession>
<evidence type="ECO:0000313" key="2">
    <source>
        <dbReference type="EMBL" id="TGZ76329.1"/>
    </source>
</evidence>
<dbReference type="InParanoid" id="A0A4S2MME4"/>
<dbReference type="Proteomes" id="UP000298138">
    <property type="component" value="Unassembled WGS sequence"/>
</dbReference>
<evidence type="ECO:0000256" key="1">
    <source>
        <dbReference type="SAM" id="MobiDB-lite"/>
    </source>
</evidence>
<proteinExistence type="predicted"/>
<keyword evidence="3" id="KW-1185">Reference proteome</keyword>
<gene>
    <name evidence="2" type="ORF">EX30DRAFT_256791</name>
</gene>
<organism evidence="2 3">
    <name type="scientific">Ascodesmis nigricans</name>
    <dbReference type="NCBI Taxonomy" id="341454"/>
    <lineage>
        <taxon>Eukaryota</taxon>
        <taxon>Fungi</taxon>
        <taxon>Dikarya</taxon>
        <taxon>Ascomycota</taxon>
        <taxon>Pezizomycotina</taxon>
        <taxon>Pezizomycetes</taxon>
        <taxon>Pezizales</taxon>
        <taxon>Ascodesmidaceae</taxon>
        <taxon>Ascodesmis</taxon>
    </lineage>
</organism>
<name>A0A4S2MME4_9PEZI</name>
<evidence type="ECO:0000313" key="3">
    <source>
        <dbReference type="Proteomes" id="UP000298138"/>
    </source>
</evidence>
<feature type="region of interest" description="Disordered" evidence="1">
    <location>
        <begin position="117"/>
        <end position="172"/>
    </location>
</feature>
<dbReference type="AlphaFoldDB" id="A0A4S2MME4"/>
<protein>
    <submittedName>
        <fullName evidence="2">Uncharacterized protein</fullName>
    </submittedName>
</protein>
<dbReference type="EMBL" id="ML220184">
    <property type="protein sequence ID" value="TGZ76329.1"/>
    <property type="molecule type" value="Genomic_DNA"/>
</dbReference>
<reference evidence="2 3" key="1">
    <citation type="submission" date="2019-04" db="EMBL/GenBank/DDBJ databases">
        <title>Comparative genomics and transcriptomics to analyze fruiting body development in filamentous ascomycetes.</title>
        <authorList>
            <consortium name="DOE Joint Genome Institute"/>
            <person name="Lutkenhaus R."/>
            <person name="Traeger S."/>
            <person name="Breuer J."/>
            <person name="Kuo A."/>
            <person name="Lipzen A."/>
            <person name="Pangilinan J."/>
            <person name="Dilworth D."/>
            <person name="Sandor L."/>
            <person name="Poggeler S."/>
            <person name="Barry K."/>
            <person name="Grigoriev I.V."/>
            <person name="Nowrousian M."/>
        </authorList>
    </citation>
    <scope>NUCLEOTIDE SEQUENCE [LARGE SCALE GENOMIC DNA]</scope>
    <source>
        <strain evidence="2 3">CBS 389.68</strain>
    </source>
</reference>
<sequence length="172" mass="18939">MEWNMQNHSTLAESSWADSHQVSPVWRSFCGVTTPTTPITTIHVTLCRSLALFAPVSLREPTERTVPSYPSFRGSSSIKFNTTTVVRPRLNTFHRCHGSQPYPIPYAFPDASRPSHLLPPPSPCKKNTAALSRLDATPVADHQSTEASFPCRLHPEPPPPPPYTSVLSPLAS</sequence>